<proteinExistence type="predicted"/>
<dbReference type="EMBL" id="BNAS01000004">
    <property type="protein sequence ID" value="GHH74432.1"/>
    <property type="molecule type" value="Genomic_DNA"/>
</dbReference>
<keyword evidence="2" id="KW-1185">Reference proteome</keyword>
<protein>
    <submittedName>
        <fullName evidence="1">Uncharacterized protein</fullName>
    </submittedName>
</protein>
<organism evidence="1 2">
    <name type="scientific">Promicromonospora soli</name>
    <dbReference type="NCBI Taxonomy" id="2035533"/>
    <lineage>
        <taxon>Bacteria</taxon>
        <taxon>Bacillati</taxon>
        <taxon>Actinomycetota</taxon>
        <taxon>Actinomycetes</taxon>
        <taxon>Micrococcales</taxon>
        <taxon>Promicromonosporaceae</taxon>
        <taxon>Promicromonospora</taxon>
    </lineage>
</organism>
<accession>A0A919FXQ6</accession>
<evidence type="ECO:0000313" key="2">
    <source>
        <dbReference type="Proteomes" id="UP000627369"/>
    </source>
</evidence>
<reference evidence="1" key="2">
    <citation type="submission" date="2020-09" db="EMBL/GenBank/DDBJ databases">
        <authorList>
            <person name="Sun Q."/>
            <person name="Zhou Y."/>
        </authorList>
    </citation>
    <scope>NUCLEOTIDE SEQUENCE</scope>
    <source>
        <strain evidence="1">CGMCC 4.7398</strain>
    </source>
</reference>
<comment type="caution">
    <text evidence="1">The sequence shown here is derived from an EMBL/GenBank/DDBJ whole genome shotgun (WGS) entry which is preliminary data.</text>
</comment>
<dbReference type="AlphaFoldDB" id="A0A919FXQ6"/>
<gene>
    <name evidence="1" type="ORF">GCM10017772_28120</name>
</gene>
<sequence>MRPRARSGAGERSEAWTGPRVRAVVDMVTSQQAGGLAARKAAPPEAWAQEYGAYRTDRPFW</sequence>
<name>A0A919FXQ6_9MICO</name>
<reference evidence="1" key="1">
    <citation type="journal article" date="2014" name="Int. J. Syst. Evol. Microbiol.">
        <title>Complete genome sequence of Corynebacterium casei LMG S-19264T (=DSM 44701T), isolated from a smear-ripened cheese.</title>
        <authorList>
            <consortium name="US DOE Joint Genome Institute (JGI-PGF)"/>
            <person name="Walter F."/>
            <person name="Albersmeier A."/>
            <person name="Kalinowski J."/>
            <person name="Ruckert C."/>
        </authorList>
    </citation>
    <scope>NUCLEOTIDE SEQUENCE</scope>
    <source>
        <strain evidence="1">CGMCC 4.7398</strain>
    </source>
</reference>
<evidence type="ECO:0000313" key="1">
    <source>
        <dbReference type="EMBL" id="GHH74432.1"/>
    </source>
</evidence>
<dbReference type="Proteomes" id="UP000627369">
    <property type="component" value="Unassembled WGS sequence"/>
</dbReference>